<dbReference type="PANTHER" id="PTHR12126:SF16">
    <property type="entry name" value="MIOREX COMPLEX COMPONENT 2"/>
    <property type="match status" value="1"/>
</dbReference>
<dbReference type="InterPro" id="IPR036291">
    <property type="entry name" value="NAD(P)-bd_dom_sf"/>
</dbReference>
<evidence type="ECO:0000259" key="1">
    <source>
        <dbReference type="Pfam" id="PF01370"/>
    </source>
</evidence>
<keyword evidence="3" id="KW-1185">Reference proteome</keyword>
<protein>
    <recommendedName>
        <fullName evidence="1">NAD-dependent epimerase/dehydratase domain-containing protein</fullName>
    </recommendedName>
</protein>
<name>A0A1B7SGF0_9ASCO</name>
<gene>
    <name evidence="2" type="ORF">OGATHE_000807</name>
</gene>
<dbReference type="PANTHER" id="PTHR12126">
    <property type="entry name" value="NADH-UBIQUINONE OXIDOREDUCTASE 39 KDA SUBUNIT-RELATED"/>
    <property type="match status" value="1"/>
</dbReference>
<accession>A0A1B7SGF0</accession>
<evidence type="ECO:0000313" key="3">
    <source>
        <dbReference type="Proteomes" id="UP000788993"/>
    </source>
</evidence>
<dbReference type="InterPro" id="IPR001509">
    <property type="entry name" value="Epimerase_deHydtase"/>
</dbReference>
<reference evidence="2" key="2">
    <citation type="submission" date="2021-01" db="EMBL/GenBank/DDBJ databases">
        <authorList>
            <person name="Schikora-Tamarit M.A."/>
        </authorList>
    </citation>
    <scope>NUCLEOTIDE SEQUENCE</scope>
    <source>
        <strain evidence="2">NCAIM Y.01608</strain>
    </source>
</reference>
<proteinExistence type="predicted"/>
<dbReference type="GO" id="GO:0005739">
    <property type="term" value="C:mitochondrion"/>
    <property type="evidence" value="ECO:0007669"/>
    <property type="project" value="TreeGrafter"/>
</dbReference>
<dbReference type="AlphaFoldDB" id="A0A1B7SGF0"/>
<dbReference type="Pfam" id="PF01370">
    <property type="entry name" value="Epimerase"/>
    <property type="match status" value="1"/>
</dbReference>
<dbReference type="Gene3D" id="3.40.50.720">
    <property type="entry name" value="NAD(P)-binding Rossmann-like Domain"/>
    <property type="match status" value="1"/>
</dbReference>
<dbReference type="GO" id="GO:0044877">
    <property type="term" value="F:protein-containing complex binding"/>
    <property type="evidence" value="ECO:0007669"/>
    <property type="project" value="TreeGrafter"/>
</dbReference>
<dbReference type="RefSeq" id="XP_018210488.1">
    <property type="nucleotide sequence ID" value="XM_018356698.1"/>
</dbReference>
<dbReference type="InterPro" id="IPR051207">
    <property type="entry name" value="ComplexI_NDUFA9_subunit"/>
</dbReference>
<feature type="domain" description="NAD-dependent epimerase/dehydratase" evidence="1">
    <location>
        <begin position="5"/>
        <end position="78"/>
    </location>
</feature>
<dbReference type="SUPFAM" id="SSF51735">
    <property type="entry name" value="NAD(P)-binding Rossmann-fold domains"/>
    <property type="match status" value="1"/>
</dbReference>
<comment type="caution">
    <text evidence="2">The sequence shown here is derived from an EMBL/GenBank/DDBJ whole genome shotgun (WGS) entry which is preliminary data.</text>
</comment>
<dbReference type="EMBL" id="JAEUBD010000108">
    <property type="protein sequence ID" value="KAH3677333.1"/>
    <property type="molecule type" value="Genomic_DNA"/>
</dbReference>
<organism evidence="2 3">
    <name type="scientific">Ogataea polymorpha</name>
    <dbReference type="NCBI Taxonomy" id="460523"/>
    <lineage>
        <taxon>Eukaryota</taxon>
        <taxon>Fungi</taxon>
        <taxon>Dikarya</taxon>
        <taxon>Ascomycota</taxon>
        <taxon>Saccharomycotina</taxon>
        <taxon>Pichiomycetes</taxon>
        <taxon>Pichiales</taxon>
        <taxon>Pichiaceae</taxon>
        <taxon>Ogataea</taxon>
    </lineage>
</organism>
<evidence type="ECO:0000313" key="2">
    <source>
        <dbReference type="EMBL" id="KAH3677333.1"/>
    </source>
</evidence>
<reference evidence="2" key="1">
    <citation type="journal article" date="2021" name="Open Biol.">
        <title>Shared evolutionary footprints suggest mitochondrial oxidative damage underlies multiple complex I losses in fungi.</title>
        <authorList>
            <person name="Schikora-Tamarit M.A."/>
            <person name="Marcet-Houben M."/>
            <person name="Nosek J."/>
            <person name="Gabaldon T."/>
        </authorList>
    </citation>
    <scope>NUCLEOTIDE SEQUENCE</scope>
    <source>
        <strain evidence="2">NCAIM Y.01608</strain>
    </source>
</reference>
<sequence>MSKLVVFGGSGFLGKRICQTAVERGLSVVSVTSSGSRPRQLLPAEKWPDKVEWVKGDIFKPHTYKDLLSDANAVVHSIGILLENPNYKKVVQSNDDILGEILSFFKTANPMKKSVFNTYDKVNHESAIVLAETLLEVNKSKPAFAYVSADRGFPGVPSGYIESKRKTEYELYQMQPALRPILLRPGFMYDEQASGDSRTKLKDLLLAAERANETVLGHVLDGVIRPPVSTQTVAKWCLDRIQDPEFRGPVLLDEMSRQSGARV</sequence>
<dbReference type="Proteomes" id="UP000788993">
    <property type="component" value="Unassembled WGS sequence"/>
</dbReference>